<name>A0A5C5YBZ6_9PLAN</name>
<comment type="caution">
    <text evidence="4">The sequence shown here is derived from an EMBL/GenBank/DDBJ whole genome shotgun (WGS) entry which is preliminary data.</text>
</comment>
<keyword evidence="1 4" id="KW-0378">Hydrolase</keyword>
<feature type="domain" description="AB hydrolase-1" evidence="3">
    <location>
        <begin position="52"/>
        <end position="219"/>
    </location>
</feature>
<dbReference type="Gene3D" id="3.40.50.1820">
    <property type="entry name" value="alpha/beta hydrolase"/>
    <property type="match status" value="1"/>
</dbReference>
<dbReference type="InterPro" id="IPR000073">
    <property type="entry name" value="AB_hydrolase_1"/>
</dbReference>
<dbReference type="GO" id="GO:0016020">
    <property type="term" value="C:membrane"/>
    <property type="evidence" value="ECO:0007669"/>
    <property type="project" value="TreeGrafter"/>
</dbReference>
<keyword evidence="2" id="KW-0472">Membrane</keyword>
<dbReference type="SUPFAM" id="SSF53474">
    <property type="entry name" value="alpha/beta-Hydrolases"/>
    <property type="match status" value="1"/>
</dbReference>
<dbReference type="InterPro" id="IPR029058">
    <property type="entry name" value="AB_hydrolase_fold"/>
</dbReference>
<dbReference type="EMBL" id="SJPL01000001">
    <property type="protein sequence ID" value="TWT71865.1"/>
    <property type="molecule type" value="Genomic_DNA"/>
</dbReference>
<sequence length="246" mass="27334">MQSTVLMISGWSYGAGALAPLAQRLPGHMDSISLSAEEVLTSDRMDRFLRDDRQYMLVGWSMGGMLALHWLARQPNLFKAMVLVGSTAKFSSGDGHHDGVPKSRLRAMSLGLQRDPTDVLARFDRLAAEPHPVHPSVTEWRQANEPSTDLDAKQRDESLAAGLRFLSSSDFRPLLATVTVPTLILHGEDDEVIPARAATEMAHRIKDSHLEFRAQIGHDLPVRDPTWVAERIEQFWTSDEADGNTD</sequence>
<organism evidence="4 5">
    <name type="scientific">Crateriforma conspicua</name>
    <dbReference type="NCBI Taxonomy" id="2527996"/>
    <lineage>
        <taxon>Bacteria</taxon>
        <taxon>Pseudomonadati</taxon>
        <taxon>Planctomycetota</taxon>
        <taxon>Planctomycetia</taxon>
        <taxon>Planctomycetales</taxon>
        <taxon>Planctomycetaceae</taxon>
        <taxon>Crateriforma</taxon>
    </lineage>
</organism>
<proteinExistence type="predicted"/>
<keyword evidence="2" id="KW-1133">Transmembrane helix</keyword>
<dbReference type="PRINTS" id="PR00111">
    <property type="entry name" value="ABHYDROLASE"/>
</dbReference>
<dbReference type="AlphaFoldDB" id="A0A5C5YBZ6"/>
<accession>A0A5C5YBZ6</accession>
<protein>
    <submittedName>
        <fullName evidence="4">Pimeloyl-[acyl-carrier protein] methyl ester esterase</fullName>
        <ecNumber evidence="4">3.1.1.85</ecNumber>
    </submittedName>
</protein>
<feature type="transmembrane region" description="Helical" evidence="2">
    <location>
        <begin position="54"/>
        <end position="72"/>
    </location>
</feature>
<dbReference type="InterPro" id="IPR050266">
    <property type="entry name" value="AB_hydrolase_sf"/>
</dbReference>
<dbReference type="PANTHER" id="PTHR43798">
    <property type="entry name" value="MONOACYLGLYCEROL LIPASE"/>
    <property type="match status" value="1"/>
</dbReference>
<evidence type="ECO:0000256" key="1">
    <source>
        <dbReference type="ARBA" id="ARBA00022801"/>
    </source>
</evidence>
<keyword evidence="5" id="KW-1185">Reference proteome</keyword>
<evidence type="ECO:0000256" key="2">
    <source>
        <dbReference type="SAM" id="Phobius"/>
    </source>
</evidence>
<keyword evidence="2" id="KW-0812">Transmembrane</keyword>
<dbReference type="EC" id="3.1.1.85" evidence="4"/>
<reference evidence="4 5" key="1">
    <citation type="submission" date="2019-02" db="EMBL/GenBank/DDBJ databases">
        <title>Deep-cultivation of Planctomycetes and their phenomic and genomic characterization uncovers novel biology.</title>
        <authorList>
            <person name="Wiegand S."/>
            <person name="Jogler M."/>
            <person name="Boedeker C."/>
            <person name="Pinto D."/>
            <person name="Vollmers J."/>
            <person name="Rivas-Marin E."/>
            <person name="Kohn T."/>
            <person name="Peeters S.H."/>
            <person name="Heuer A."/>
            <person name="Rast P."/>
            <person name="Oberbeckmann S."/>
            <person name="Bunk B."/>
            <person name="Jeske O."/>
            <person name="Meyerdierks A."/>
            <person name="Storesund J.E."/>
            <person name="Kallscheuer N."/>
            <person name="Luecker S."/>
            <person name="Lage O.M."/>
            <person name="Pohl T."/>
            <person name="Merkel B.J."/>
            <person name="Hornburger P."/>
            <person name="Mueller R.-W."/>
            <person name="Bruemmer F."/>
            <person name="Labrenz M."/>
            <person name="Spormann A.M."/>
            <person name="Op Den Camp H."/>
            <person name="Overmann J."/>
            <person name="Amann R."/>
            <person name="Jetten M.S.M."/>
            <person name="Mascher T."/>
            <person name="Medema M.H."/>
            <person name="Devos D.P."/>
            <person name="Kaster A.-K."/>
            <person name="Ovreas L."/>
            <person name="Rohde M."/>
            <person name="Galperin M.Y."/>
            <person name="Jogler C."/>
        </authorList>
    </citation>
    <scope>NUCLEOTIDE SEQUENCE [LARGE SCALE GENOMIC DNA]</scope>
    <source>
        <strain evidence="4 5">Pan14r</strain>
    </source>
</reference>
<dbReference type="Proteomes" id="UP000317238">
    <property type="component" value="Unassembled WGS sequence"/>
</dbReference>
<evidence type="ECO:0000313" key="5">
    <source>
        <dbReference type="Proteomes" id="UP000317238"/>
    </source>
</evidence>
<evidence type="ECO:0000313" key="4">
    <source>
        <dbReference type="EMBL" id="TWT71865.1"/>
    </source>
</evidence>
<dbReference type="PANTHER" id="PTHR43798:SF31">
    <property type="entry name" value="AB HYDROLASE SUPERFAMILY PROTEIN YCLE"/>
    <property type="match status" value="1"/>
</dbReference>
<evidence type="ECO:0000259" key="3">
    <source>
        <dbReference type="Pfam" id="PF00561"/>
    </source>
</evidence>
<gene>
    <name evidence="4" type="primary">bioH</name>
    <name evidence="4" type="ORF">Pan14r_41820</name>
</gene>
<dbReference type="Pfam" id="PF00561">
    <property type="entry name" value="Abhydrolase_1"/>
    <property type="match status" value="1"/>
</dbReference>
<dbReference type="GO" id="GO:0090499">
    <property type="term" value="F:pimelyl-[acyl-carrier protein] methyl ester esterase activity"/>
    <property type="evidence" value="ECO:0007669"/>
    <property type="project" value="UniProtKB-EC"/>
</dbReference>